<name>A0A5M9JM97_MONFR</name>
<sequence>MRRADRLDSHYTPFGRVEVGLIRKANSPSDSWGLVLCTEIPGFVDRILESTVLGGIFGKRKNTSWRLTTKGNVLSSPNGYVVQELGSYVDAGEPELDSGSDADSALGGMSSRSSNFTVESELYRHIEENGRTYHRYKHGQYPLPNDTLEQDRLDYQHRFLRMTIDGKLFVSPIDPDRPINVLDIATGTGIWALSFADEYPKSTVIGTDLSPIQPHHVPRNCSFRIEDAEDPWTFDGLEFDLIHGSALLSCFRCPKNVFASAFLALAPGGYLELRDPIFPFKYASPPPENCALVKWNDMIVDASTKAGRPWTNGTHYRKWLEEIGFVDVVERREYAPLSPWAKGQRNKVLSVWVQKNILMGLEALSMALFTRVLGMEKEEVEELLVAVKADIENTKIHCYSEGVLVYGRKPRGNSSGSLKIDG</sequence>
<comment type="caution">
    <text evidence="2">The sequence shown here is derived from an EMBL/GenBank/DDBJ whole genome shotgun (WGS) entry which is preliminary data.</text>
</comment>
<protein>
    <recommendedName>
        <fullName evidence="4">Methyltransferase domain-containing protein</fullName>
    </recommendedName>
</protein>
<dbReference type="EMBL" id="VICG01000007">
    <property type="protein sequence ID" value="KAA8569867.1"/>
    <property type="molecule type" value="Genomic_DNA"/>
</dbReference>
<proteinExistence type="predicted"/>
<gene>
    <name evidence="2" type="ORF">EYC84_002210</name>
</gene>
<reference evidence="2 3" key="1">
    <citation type="submission" date="2019-06" db="EMBL/GenBank/DDBJ databases">
        <title>Genome Sequence of the Brown Rot Fungal Pathogen Monilinia fructicola.</title>
        <authorList>
            <person name="De Miccolis Angelini R.M."/>
            <person name="Landi L."/>
            <person name="Abate D."/>
            <person name="Pollastro S."/>
            <person name="Romanazzi G."/>
            <person name="Faretra F."/>
        </authorList>
    </citation>
    <scope>NUCLEOTIDE SEQUENCE [LARGE SCALE GENOMIC DNA]</scope>
    <source>
        <strain evidence="2 3">Mfrc123</strain>
    </source>
</reference>
<dbReference type="Gene3D" id="3.40.50.150">
    <property type="entry name" value="Vaccinia Virus protein VP39"/>
    <property type="match status" value="1"/>
</dbReference>
<evidence type="ECO:0000256" key="1">
    <source>
        <dbReference type="SAM" id="MobiDB-lite"/>
    </source>
</evidence>
<evidence type="ECO:0000313" key="3">
    <source>
        <dbReference type="Proteomes" id="UP000322873"/>
    </source>
</evidence>
<dbReference type="Proteomes" id="UP000322873">
    <property type="component" value="Unassembled WGS sequence"/>
</dbReference>
<keyword evidence="3" id="KW-1185">Reference proteome</keyword>
<dbReference type="AlphaFoldDB" id="A0A5M9JM97"/>
<dbReference type="SUPFAM" id="SSF53335">
    <property type="entry name" value="S-adenosyl-L-methionine-dependent methyltransferases"/>
    <property type="match status" value="1"/>
</dbReference>
<dbReference type="PANTHER" id="PTHR43591:SF102">
    <property type="entry name" value="S-ADENOSYL-L-METHIONINE-DEPENDENT METHYLTRANSFERASE"/>
    <property type="match status" value="1"/>
</dbReference>
<feature type="region of interest" description="Disordered" evidence="1">
    <location>
        <begin position="92"/>
        <end position="112"/>
    </location>
</feature>
<dbReference type="InterPro" id="IPR029063">
    <property type="entry name" value="SAM-dependent_MTases_sf"/>
</dbReference>
<organism evidence="2 3">
    <name type="scientific">Monilinia fructicola</name>
    <name type="common">Brown rot fungus</name>
    <name type="synonym">Ciboria fructicola</name>
    <dbReference type="NCBI Taxonomy" id="38448"/>
    <lineage>
        <taxon>Eukaryota</taxon>
        <taxon>Fungi</taxon>
        <taxon>Dikarya</taxon>
        <taxon>Ascomycota</taxon>
        <taxon>Pezizomycotina</taxon>
        <taxon>Leotiomycetes</taxon>
        <taxon>Helotiales</taxon>
        <taxon>Sclerotiniaceae</taxon>
        <taxon>Monilinia</taxon>
    </lineage>
</organism>
<evidence type="ECO:0000313" key="2">
    <source>
        <dbReference type="EMBL" id="KAA8569867.1"/>
    </source>
</evidence>
<dbReference type="Pfam" id="PF13489">
    <property type="entry name" value="Methyltransf_23"/>
    <property type="match status" value="1"/>
</dbReference>
<evidence type="ECO:0008006" key="4">
    <source>
        <dbReference type="Google" id="ProtNLM"/>
    </source>
</evidence>
<dbReference type="PANTHER" id="PTHR43591">
    <property type="entry name" value="METHYLTRANSFERASE"/>
    <property type="match status" value="1"/>
</dbReference>
<dbReference type="GO" id="GO:0008168">
    <property type="term" value="F:methyltransferase activity"/>
    <property type="evidence" value="ECO:0007669"/>
    <property type="project" value="TreeGrafter"/>
</dbReference>
<dbReference type="VEuPathDB" id="FungiDB:MFRU_005g00300"/>
<dbReference type="CDD" id="cd02440">
    <property type="entry name" value="AdoMet_MTases"/>
    <property type="match status" value="1"/>
</dbReference>
<accession>A0A5M9JM97</accession>